<dbReference type="EMBL" id="AORV01000070">
    <property type="protein sequence ID" value="EMS69221.1"/>
    <property type="molecule type" value="Genomic_DNA"/>
</dbReference>
<dbReference type="PANTHER" id="PTHR36832:SF1">
    <property type="entry name" value="SLR1174 PROTEIN"/>
    <property type="match status" value="1"/>
</dbReference>
<feature type="transmembrane region" description="Helical" evidence="1">
    <location>
        <begin position="244"/>
        <end position="262"/>
    </location>
</feature>
<feature type="transmembrane region" description="Helical" evidence="1">
    <location>
        <begin position="211"/>
        <end position="232"/>
    </location>
</feature>
<dbReference type="eggNOG" id="COG4587">
    <property type="taxonomic scope" value="Bacteria"/>
</dbReference>
<dbReference type="RefSeq" id="WP_004630708.1">
    <property type="nucleotide sequence ID" value="NZ_AORV01000070.1"/>
</dbReference>
<keyword evidence="1" id="KW-0472">Membrane</keyword>
<reference evidence="2 3" key="1">
    <citation type="journal article" date="2013" name="Genome Announc.">
        <title>Draft Genome Sequence of the Cellulolytic, Mesophilic, Anaerobic Bacterium Clostridium termitidis Strain CT1112 (DSM 5398).</title>
        <authorList>
            <person name="Lal S."/>
            <person name="Ramachandran U."/>
            <person name="Zhang X."/>
            <person name="Munir R."/>
            <person name="Sparling R."/>
            <person name="Levin D.B."/>
        </authorList>
    </citation>
    <scope>NUCLEOTIDE SEQUENCE [LARGE SCALE GENOMIC DNA]</scope>
    <source>
        <strain evidence="2 3">CT1112</strain>
    </source>
</reference>
<feature type="transmembrane region" description="Helical" evidence="1">
    <location>
        <begin position="183"/>
        <end position="204"/>
    </location>
</feature>
<organism evidence="2 3">
    <name type="scientific">Ruminiclostridium cellobioparum subsp. termitidis CT1112</name>
    <dbReference type="NCBI Taxonomy" id="1195236"/>
    <lineage>
        <taxon>Bacteria</taxon>
        <taxon>Bacillati</taxon>
        <taxon>Bacillota</taxon>
        <taxon>Clostridia</taxon>
        <taxon>Eubacteriales</taxon>
        <taxon>Oscillospiraceae</taxon>
        <taxon>Ruminiclostridium</taxon>
    </lineage>
</organism>
<keyword evidence="1" id="KW-0812">Transmembrane</keyword>
<evidence type="ECO:0000313" key="2">
    <source>
        <dbReference type="EMBL" id="EMS69221.1"/>
    </source>
</evidence>
<evidence type="ECO:0000256" key="1">
    <source>
        <dbReference type="SAM" id="Phobius"/>
    </source>
</evidence>
<dbReference type="Proteomes" id="UP000014155">
    <property type="component" value="Unassembled WGS sequence"/>
</dbReference>
<dbReference type="PANTHER" id="PTHR36832">
    <property type="entry name" value="SLR1174 PROTEIN-RELATED"/>
    <property type="match status" value="1"/>
</dbReference>
<feature type="transmembrane region" description="Helical" evidence="1">
    <location>
        <begin position="152"/>
        <end position="177"/>
    </location>
</feature>
<comment type="caution">
    <text evidence="2">The sequence shown here is derived from an EMBL/GenBank/DDBJ whole genome shotgun (WGS) entry which is preliminary data.</text>
</comment>
<dbReference type="PATRIC" id="fig|1195236.3.peg.5299"/>
<dbReference type="Pfam" id="PF06182">
    <property type="entry name" value="ABC2_membrane_6"/>
    <property type="match status" value="1"/>
</dbReference>
<sequence>MSIQSVNWVKKYTRVFILGVQSSMEYRADFLLTIFSAFVPIVIQYFLWSAIFNNSSEAKVYGYTFTQMITYSILSGIFSKLLATGFEWEVASDIKSGGLNKFIVQPIGYFLYRISNFLGGKFINSIVMMFITLSTLVVLKYYLRNQIEIERIFFLLVILFLALLLNFLIFFCVSTLAFWMIEIWQVFTILGIVINVASGGIFPLDIFGKKFLRVIEFLPFKYTIYFPINVISGKLNYNDLSKGILIQLFWVVFLFILSNYLWKKGMKKYVAVGG</sequence>
<evidence type="ECO:0000313" key="3">
    <source>
        <dbReference type="Proteomes" id="UP000014155"/>
    </source>
</evidence>
<dbReference type="InterPro" id="IPR010390">
    <property type="entry name" value="ABC-2_transporter-like"/>
</dbReference>
<feature type="transmembrane region" description="Helical" evidence="1">
    <location>
        <begin position="30"/>
        <end position="48"/>
    </location>
</feature>
<protein>
    <submittedName>
        <fullName evidence="2">ABC-type uncharacterized transport system, permease component</fullName>
    </submittedName>
</protein>
<keyword evidence="3" id="KW-1185">Reference proteome</keyword>
<dbReference type="AlphaFoldDB" id="S0FHA2"/>
<gene>
    <name evidence="2" type="ORF">CTER_5166</name>
</gene>
<feature type="transmembrane region" description="Helical" evidence="1">
    <location>
        <begin position="122"/>
        <end position="143"/>
    </location>
</feature>
<proteinExistence type="predicted"/>
<dbReference type="STRING" id="1195236.CTER_5166"/>
<name>S0FHA2_RUMCE</name>
<accession>S0FHA2</accession>
<keyword evidence="1" id="KW-1133">Transmembrane helix</keyword>